<dbReference type="GO" id="GO:0102965">
    <property type="term" value="F:alcohol-forming long-chain fatty acyl-CoA reductase activity"/>
    <property type="evidence" value="ECO:0007669"/>
    <property type="project" value="UniProtKB-EC"/>
</dbReference>
<dbReference type="GO" id="GO:0035336">
    <property type="term" value="P:long-chain fatty-acyl-CoA metabolic process"/>
    <property type="evidence" value="ECO:0007669"/>
    <property type="project" value="TreeGrafter"/>
</dbReference>
<comment type="catalytic activity">
    <reaction evidence="1">
        <text>a long-chain fatty acyl-CoA + 2 NADPH + 2 H(+) = a long-chain primary fatty alcohol + 2 NADP(+) + CoA</text>
        <dbReference type="Rhea" id="RHEA:52716"/>
        <dbReference type="ChEBI" id="CHEBI:15378"/>
        <dbReference type="ChEBI" id="CHEBI:57287"/>
        <dbReference type="ChEBI" id="CHEBI:57783"/>
        <dbReference type="ChEBI" id="CHEBI:58349"/>
        <dbReference type="ChEBI" id="CHEBI:77396"/>
        <dbReference type="ChEBI" id="CHEBI:83139"/>
        <dbReference type="EC" id="1.2.1.84"/>
    </reaction>
</comment>
<dbReference type="InterPro" id="IPR036291">
    <property type="entry name" value="NAD(P)-bd_dom_sf"/>
</dbReference>
<keyword evidence="1" id="KW-0444">Lipid biosynthesis</keyword>
<keyword evidence="1" id="KW-0560">Oxidoreductase</keyword>
<name>A0A2N9IQZ7_FAGSY</name>
<dbReference type="InterPro" id="IPR013120">
    <property type="entry name" value="FAR_NAD-bd"/>
</dbReference>
<dbReference type="GO" id="GO:0010345">
    <property type="term" value="P:suberin biosynthetic process"/>
    <property type="evidence" value="ECO:0007669"/>
    <property type="project" value="TreeGrafter"/>
</dbReference>
<dbReference type="AlphaFoldDB" id="A0A2N9IQZ7"/>
<dbReference type="Gene3D" id="3.40.50.720">
    <property type="entry name" value="NAD(P)-binding Rossmann-like Domain"/>
    <property type="match status" value="1"/>
</dbReference>
<comment type="function">
    <text evidence="1">Catalyzes the reduction of fatty acyl-CoA to fatty alcohols.</text>
</comment>
<protein>
    <recommendedName>
        <fullName evidence="1">Fatty acyl-CoA reductase</fullName>
        <ecNumber evidence="1">1.2.1.84</ecNumber>
    </recommendedName>
</protein>
<sequence length="215" mass="23329">MPTAFLAYKSYTLTSTHAIPNGRSTPILTTANNHYHYYYNNNRTRTSGRTYNIVCGQNKENAGSYGSLSAVLTQSNGTTSTDMVVESGTRTIPTTTTTIPLMKPCDGIGIVSYLKGKNYLITGATGFLAKAFVEKMLRTVPDVGKIFLLIKANDKEAAIDRLKNEAFMMRKLVPVAGNVCESNLGMDPYTANEIANEVDVIINSAANTTFDESAV</sequence>
<proteinExistence type="inferred from homology"/>
<dbReference type="EMBL" id="OIVN01006165">
    <property type="protein sequence ID" value="SPD26795.1"/>
    <property type="molecule type" value="Genomic_DNA"/>
</dbReference>
<feature type="domain" description="Thioester reductase (TE)" evidence="2">
    <location>
        <begin position="121"/>
        <end position="213"/>
    </location>
</feature>
<dbReference type="PANTHER" id="PTHR11011">
    <property type="entry name" value="MALE STERILITY PROTEIN 2-RELATED"/>
    <property type="match status" value="1"/>
</dbReference>
<dbReference type="SUPFAM" id="SSF51735">
    <property type="entry name" value="NAD(P)-binding Rossmann-fold domains"/>
    <property type="match status" value="1"/>
</dbReference>
<dbReference type="GO" id="GO:0080019">
    <property type="term" value="F:alcohol-forming very long-chain fatty acyl-CoA reductase activity"/>
    <property type="evidence" value="ECO:0007669"/>
    <property type="project" value="InterPro"/>
</dbReference>
<keyword evidence="1" id="KW-0521">NADP</keyword>
<keyword evidence="1" id="KW-0443">Lipid metabolism</keyword>
<dbReference type="EC" id="1.2.1.84" evidence="1"/>
<gene>
    <name evidence="3" type="ORF">FSB_LOCUS54677</name>
</gene>
<evidence type="ECO:0000259" key="2">
    <source>
        <dbReference type="Pfam" id="PF07993"/>
    </source>
</evidence>
<evidence type="ECO:0000256" key="1">
    <source>
        <dbReference type="RuleBase" id="RU363097"/>
    </source>
</evidence>
<organism evidence="3">
    <name type="scientific">Fagus sylvatica</name>
    <name type="common">Beechnut</name>
    <dbReference type="NCBI Taxonomy" id="28930"/>
    <lineage>
        <taxon>Eukaryota</taxon>
        <taxon>Viridiplantae</taxon>
        <taxon>Streptophyta</taxon>
        <taxon>Embryophyta</taxon>
        <taxon>Tracheophyta</taxon>
        <taxon>Spermatophyta</taxon>
        <taxon>Magnoliopsida</taxon>
        <taxon>eudicotyledons</taxon>
        <taxon>Gunneridae</taxon>
        <taxon>Pentapetalae</taxon>
        <taxon>rosids</taxon>
        <taxon>fabids</taxon>
        <taxon>Fagales</taxon>
        <taxon>Fagaceae</taxon>
        <taxon>Fagus</taxon>
    </lineage>
</organism>
<dbReference type="Pfam" id="PF07993">
    <property type="entry name" value="NAD_binding_4"/>
    <property type="match status" value="1"/>
</dbReference>
<reference evidence="3" key="1">
    <citation type="submission" date="2018-02" db="EMBL/GenBank/DDBJ databases">
        <authorList>
            <person name="Cohen D.B."/>
            <person name="Kent A.D."/>
        </authorList>
    </citation>
    <scope>NUCLEOTIDE SEQUENCE</scope>
</reference>
<comment type="similarity">
    <text evidence="1">Belongs to the fatty acyl-CoA reductase family.</text>
</comment>
<accession>A0A2N9IQZ7</accession>
<dbReference type="InterPro" id="IPR026055">
    <property type="entry name" value="FAR"/>
</dbReference>
<evidence type="ECO:0000313" key="3">
    <source>
        <dbReference type="EMBL" id="SPD26795.1"/>
    </source>
</evidence>
<dbReference type="PANTHER" id="PTHR11011:SF45">
    <property type="entry name" value="FATTY ACYL-COA REDUCTASE CG8306-RELATED"/>
    <property type="match status" value="1"/>
</dbReference>